<accession>A0AA41Q4X9</accession>
<proteinExistence type="predicted"/>
<dbReference type="EMBL" id="JAKFHA010000025">
    <property type="protein sequence ID" value="MCF2531634.1"/>
    <property type="molecule type" value="Genomic_DNA"/>
</dbReference>
<dbReference type="Proteomes" id="UP001165378">
    <property type="component" value="Unassembled WGS sequence"/>
</dbReference>
<reference evidence="2" key="1">
    <citation type="submission" date="2022-01" db="EMBL/GenBank/DDBJ databases">
        <title>Genome-Based Taxonomic Classification of the Phylum Actinobacteria.</title>
        <authorList>
            <person name="Gao Y."/>
        </authorList>
    </citation>
    <scope>NUCLEOTIDE SEQUENCE</scope>
    <source>
        <strain evidence="2">KLBMP 8922</strain>
    </source>
</reference>
<comment type="caution">
    <text evidence="2">The sequence shown here is derived from an EMBL/GenBank/DDBJ whole genome shotgun (WGS) entry which is preliminary data.</text>
</comment>
<keyword evidence="1" id="KW-0812">Transmembrane</keyword>
<feature type="transmembrane region" description="Helical" evidence="1">
    <location>
        <begin position="76"/>
        <end position="97"/>
    </location>
</feature>
<keyword evidence="1" id="KW-0472">Membrane</keyword>
<gene>
    <name evidence="2" type="ORF">LZ495_31065</name>
</gene>
<sequence length="107" mass="11267">MQIGVRMLAHVTVLVVASATLLPMAWAVDTGRGPRFLAPHAHPTARRFRALGFLGLYAMALLITLPRLLDASPRIISACSIASGFAVVAAFSCAGAGGRADRSFGRY</sequence>
<name>A0AA41Q4X9_9ACTN</name>
<protein>
    <submittedName>
        <fullName evidence="2">Uncharacterized protein</fullName>
    </submittedName>
</protein>
<dbReference type="RefSeq" id="WP_235056282.1">
    <property type="nucleotide sequence ID" value="NZ_JAKFHA010000025.1"/>
</dbReference>
<dbReference type="AlphaFoldDB" id="A0AA41Q4X9"/>
<organism evidence="2 3">
    <name type="scientific">Yinghuangia soli</name>
    <dbReference type="NCBI Taxonomy" id="2908204"/>
    <lineage>
        <taxon>Bacteria</taxon>
        <taxon>Bacillati</taxon>
        <taxon>Actinomycetota</taxon>
        <taxon>Actinomycetes</taxon>
        <taxon>Kitasatosporales</taxon>
        <taxon>Streptomycetaceae</taxon>
        <taxon>Yinghuangia</taxon>
    </lineage>
</organism>
<evidence type="ECO:0000256" key="1">
    <source>
        <dbReference type="SAM" id="Phobius"/>
    </source>
</evidence>
<keyword evidence="3" id="KW-1185">Reference proteome</keyword>
<evidence type="ECO:0000313" key="3">
    <source>
        <dbReference type="Proteomes" id="UP001165378"/>
    </source>
</evidence>
<keyword evidence="1" id="KW-1133">Transmembrane helix</keyword>
<evidence type="ECO:0000313" key="2">
    <source>
        <dbReference type="EMBL" id="MCF2531634.1"/>
    </source>
</evidence>
<feature type="transmembrane region" description="Helical" evidence="1">
    <location>
        <begin position="51"/>
        <end position="69"/>
    </location>
</feature>